<evidence type="ECO:0000313" key="2">
    <source>
        <dbReference type="Proteomes" id="UP000052068"/>
    </source>
</evidence>
<dbReference type="EMBL" id="JWJH01000013">
    <property type="protein sequence ID" value="KJF67018.1"/>
    <property type="molecule type" value="Genomic_DNA"/>
</dbReference>
<accession>A0ABR5CQB2</accession>
<organism evidence="1 2">
    <name type="scientific">Rhizobium nepotum 39/7</name>
    <dbReference type="NCBI Taxonomy" id="1368418"/>
    <lineage>
        <taxon>Bacteria</taxon>
        <taxon>Pseudomonadati</taxon>
        <taxon>Pseudomonadota</taxon>
        <taxon>Alphaproteobacteria</taxon>
        <taxon>Hyphomicrobiales</taxon>
        <taxon>Rhizobiaceae</taxon>
        <taxon>Rhizobium/Agrobacterium group</taxon>
        <taxon>Rhizobium</taxon>
    </lineage>
</organism>
<proteinExistence type="predicted"/>
<comment type="caution">
    <text evidence="1">The sequence shown here is derived from an EMBL/GenBank/DDBJ whole genome shotgun (WGS) entry which is preliminary data.</text>
</comment>
<reference evidence="1 2" key="1">
    <citation type="submission" date="2015-03" db="EMBL/GenBank/DDBJ databases">
        <title>Draft Genome Sequences of Agrobacterium nepotum Strain 39/7T (= CFBP 7436T = LMG 26435T) and Agrobacterium sp. Strain KFB 330 (= CFBP 8308 = LMG 28674).</title>
        <authorList>
            <person name="Kuzmanovic N."/>
            <person name="Pulawska J."/>
            <person name="Obradovic A."/>
        </authorList>
    </citation>
    <scope>NUCLEOTIDE SEQUENCE [LARGE SCALE GENOMIC DNA]</scope>
    <source>
        <strain evidence="1 2">39/7</strain>
    </source>
</reference>
<protein>
    <submittedName>
        <fullName evidence="1">Uncharacterized protein</fullName>
    </submittedName>
</protein>
<evidence type="ECO:0000313" key="1">
    <source>
        <dbReference type="EMBL" id="KJF67018.1"/>
    </source>
</evidence>
<gene>
    <name evidence="1" type="ORF">RS75_14955</name>
</gene>
<dbReference type="Proteomes" id="UP000052068">
    <property type="component" value="Unassembled WGS sequence"/>
</dbReference>
<name>A0ABR5CQB2_9HYPH</name>
<keyword evidence="2" id="KW-1185">Reference proteome</keyword>
<sequence>MGHVDVNDLPISHDLKEKIQEWNDEYQATFDTDYPPDSAFKSPQLETAHIEKGSELVKRLQMELGDRYIVDYNP</sequence>